<evidence type="ECO:0000313" key="1">
    <source>
        <dbReference type="EMBL" id="CAE6413526.1"/>
    </source>
</evidence>
<organism evidence="1 2">
    <name type="scientific">Rhizoctonia solani</name>
    <dbReference type="NCBI Taxonomy" id="456999"/>
    <lineage>
        <taxon>Eukaryota</taxon>
        <taxon>Fungi</taxon>
        <taxon>Dikarya</taxon>
        <taxon>Basidiomycota</taxon>
        <taxon>Agaricomycotina</taxon>
        <taxon>Agaricomycetes</taxon>
        <taxon>Cantharellales</taxon>
        <taxon>Ceratobasidiaceae</taxon>
        <taxon>Rhizoctonia</taxon>
    </lineage>
</organism>
<proteinExistence type="predicted"/>
<protein>
    <submittedName>
        <fullName evidence="1">Uncharacterized protein</fullName>
    </submittedName>
</protein>
<gene>
    <name evidence="1" type="ORF">RDB_LOCUS72069</name>
</gene>
<comment type="caution">
    <text evidence="1">The sequence shown here is derived from an EMBL/GenBank/DDBJ whole genome shotgun (WGS) entry which is preliminary data.</text>
</comment>
<accession>A0A8H3ABN8</accession>
<sequence length="114" mass="12857">MLGSAISRNNLLHPDRQYPPAPALIEHARDSEFYYDYEIVVFLVGGTLFRFQASIIAPDPEIKDYELKCHVEDVLNLSKKTLYKPGTSNETPIVLPTDVSIHTFRDLLMFSSGG</sequence>
<dbReference type="Proteomes" id="UP000663846">
    <property type="component" value="Unassembled WGS sequence"/>
</dbReference>
<dbReference type="AlphaFoldDB" id="A0A8H3ABN8"/>
<dbReference type="EMBL" id="CAJMWS010000314">
    <property type="protein sequence ID" value="CAE6413526.1"/>
    <property type="molecule type" value="Genomic_DNA"/>
</dbReference>
<name>A0A8H3ABN8_9AGAM</name>
<evidence type="ECO:0000313" key="2">
    <source>
        <dbReference type="Proteomes" id="UP000663846"/>
    </source>
</evidence>
<reference evidence="1" key="1">
    <citation type="submission" date="2021-01" db="EMBL/GenBank/DDBJ databases">
        <authorList>
            <person name="Kaushik A."/>
        </authorList>
    </citation>
    <scope>NUCLEOTIDE SEQUENCE</scope>
    <source>
        <strain evidence="1">AG1-1C</strain>
    </source>
</reference>